<dbReference type="EMBL" id="LQOP01000021">
    <property type="protein sequence ID" value="ORV24083.1"/>
    <property type="molecule type" value="Genomic_DNA"/>
</dbReference>
<dbReference type="InterPro" id="IPR003675">
    <property type="entry name" value="Rce1/LyrA-like_dom"/>
</dbReference>
<evidence type="ECO:0000313" key="5">
    <source>
        <dbReference type="EMBL" id="ORV24083.1"/>
    </source>
</evidence>
<evidence type="ECO:0000313" key="4">
    <source>
        <dbReference type="EMBL" id="CQD19488.1"/>
    </source>
</evidence>
<feature type="transmembrane region" description="Helical" evidence="2">
    <location>
        <begin position="144"/>
        <end position="166"/>
    </location>
</feature>
<dbReference type="GO" id="GO:0004175">
    <property type="term" value="F:endopeptidase activity"/>
    <property type="evidence" value="ECO:0007669"/>
    <property type="project" value="UniProtKB-ARBA"/>
</dbReference>
<sequence>MVAESGDVSAEPDARRPHPRKPLPTHRWGLGAFVVVEAVYLLTSAAFGIFAPPGPAPAWLITVAIGVPTLAAAALAIAIAVWRGNGPRLDFRWQWSWRAAGLGFAFGLGGLFVTLPAALLYQSIVGPDATSAVGAVYQGVRTSWPLAVVVLLLVAGIAPICEEVVYRGLLWGALEQRWGRITAAIVSTLVFALAHLEPQRAPLLLVVAIPIALARLYSDSLWGGIVAHQVTNLLPGIVMMFSLMGMMPAG</sequence>
<dbReference type="PANTHER" id="PTHR36435:SF1">
    <property type="entry name" value="CAAX AMINO TERMINAL PROTEASE FAMILY PROTEIN"/>
    <property type="match status" value="1"/>
</dbReference>
<feature type="region of interest" description="Disordered" evidence="1">
    <location>
        <begin position="1"/>
        <end position="22"/>
    </location>
</feature>
<feature type="transmembrane region" description="Helical" evidence="2">
    <location>
        <begin position="56"/>
        <end position="82"/>
    </location>
</feature>
<feature type="transmembrane region" description="Helical" evidence="2">
    <location>
        <begin position="230"/>
        <end position="249"/>
    </location>
</feature>
<accession>A0A0U1DMX2</accession>
<dbReference type="Proteomes" id="UP000193811">
    <property type="component" value="Unassembled WGS sequence"/>
</dbReference>
<dbReference type="GO" id="GO:0080120">
    <property type="term" value="P:CAAX-box protein maturation"/>
    <property type="evidence" value="ECO:0007669"/>
    <property type="project" value="UniProtKB-ARBA"/>
</dbReference>
<dbReference type="Pfam" id="PF02517">
    <property type="entry name" value="Rce1-like"/>
    <property type="match status" value="1"/>
</dbReference>
<evidence type="ECO:0000259" key="3">
    <source>
        <dbReference type="Pfam" id="PF02517"/>
    </source>
</evidence>
<keyword evidence="7" id="KW-1185">Reference proteome</keyword>
<evidence type="ECO:0000313" key="7">
    <source>
        <dbReference type="Proteomes" id="UP000193811"/>
    </source>
</evidence>
<keyword evidence="2" id="KW-0812">Transmembrane</keyword>
<dbReference type="Proteomes" id="UP000182227">
    <property type="component" value="Unassembled WGS sequence"/>
</dbReference>
<name>A0A0U1DMX2_9MYCO</name>
<reference evidence="5 7" key="2">
    <citation type="submission" date="2016-01" db="EMBL/GenBank/DDBJ databases">
        <title>The new phylogeny of the genus Mycobacterium.</title>
        <authorList>
            <person name="Tarcisio F."/>
            <person name="Conor M."/>
            <person name="Antonella G."/>
            <person name="Elisabetta G."/>
            <person name="Giulia F.S."/>
            <person name="Sara T."/>
            <person name="Anna F."/>
            <person name="Clotilde B."/>
            <person name="Roberto B."/>
            <person name="Veronica D.S."/>
            <person name="Fabio R."/>
            <person name="Monica P."/>
            <person name="Olivier J."/>
            <person name="Enrico T."/>
            <person name="Nicola S."/>
        </authorList>
    </citation>
    <scope>NUCLEOTIDE SEQUENCE [LARGE SCALE GENOMIC DNA]</scope>
    <source>
        <strain evidence="5 7">CCUG 50187</strain>
    </source>
</reference>
<feature type="transmembrane region" description="Helical" evidence="2">
    <location>
        <begin position="28"/>
        <end position="50"/>
    </location>
</feature>
<evidence type="ECO:0000256" key="2">
    <source>
        <dbReference type="SAM" id="Phobius"/>
    </source>
</evidence>
<protein>
    <submittedName>
        <fullName evidence="4">Integral membrane protein</fullName>
    </submittedName>
</protein>
<gene>
    <name evidence="5" type="ORF">AWB98_21530</name>
    <name evidence="4" type="ORF">BN970_04418</name>
</gene>
<dbReference type="RefSeq" id="WP_085141561.1">
    <property type="nucleotide sequence ID" value="NZ_JACKVA010000019.1"/>
</dbReference>
<keyword evidence="2" id="KW-0472">Membrane</keyword>
<dbReference type="InterPro" id="IPR052710">
    <property type="entry name" value="CAAX_protease"/>
</dbReference>
<dbReference type="AlphaFoldDB" id="A0A0U1DMX2"/>
<dbReference type="GeneID" id="44298060"/>
<feature type="transmembrane region" description="Helical" evidence="2">
    <location>
        <begin position="201"/>
        <end position="218"/>
    </location>
</feature>
<evidence type="ECO:0000313" key="6">
    <source>
        <dbReference type="Proteomes" id="UP000182227"/>
    </source>
</evidence>
<feature type="domain" description="CAAX prenyl protease 2/Lysostaphin resistance protein A-like" evidence="3">
    <location>
        <begin position="146"/>
        <end position="234"/>
    </location>
</feature>
<dbReference type="EMBL" id="CTEF01000003">
    <property type="protein sequence ID" value="CQD19488.1"/>
    <property type="molecule type" value="Genomic_DNA"/>
</dbReference>
<dbReference type="PANTHER" id="PTHR36435">
    <property type="entry name" value="SLR1288 PROTEIN"/>
    <property type="match status" value="1"/>
</dbReference>
<evidence type="ECO:0000256" key="1">
    <source>
        <dbReference type="SAM" id="MobiDB-lite"/>
    </source>
</evidence>
<organism evidence="4 6">
    <name type="scientific">Mycolicibacterium conceptionense</name>
    <dbReference type="NCBI Taxonomy" id="451644"/>
    <lineage>
        <taxon>Bacteria</taxon>
        <taxon>Bacillati</taxon>
        <taxon>Actinomycetota</taxon>
        <taxon>Actinomycetes</taxon>
        <taxon>Mycobacteriales</taxon>
        <taxon>Mycobacteriaceae</taxon>
        <taxon>Mycolicibacterium</taxon>
    </lineage>
</organism>
<feature type="transmembrane region" description="Helical" evidence="2">
    <location>
        <begin position="178"/>
        <end position="195"/>
    </location>
</feature>
<keyword evidence="2" id="KW-1133">Transmembrane helix</keyword>
<reference evidence="4 6" key="1">
    <citation type="submission" date="2015-03" db="EMBL/GenBank/DDBJ databases">
        <authorList>
            <person name="Murphy D."/>
        </authorList>
    </citation>
    <scope>NUCLEOTIDE SEQUENCE [LARGE SCALE GENOMIC DNA]</scope>
    <source>
        <strain evidence="4 6">D16</strain>
    </source>
</reference>
<proteinExistence type="predicted"/>
<feature type="transmembrane region" description="Helical" evidence="2">
    <location>
        <begin position="102"/>
        <end position="124"/>
    </location>
</feature>